<evidence type="ECO:0000313" key="3">
    <source>
        <dbReference type="Proteomes" id="UP000279236"/>
    </source>
</evidence>
<dbReference type="EMBL" id="RSCE01000011">
    <property type="protein sequence ID" value="RSH78868.1"/>
    <property type="molecule type" value="Genomic_DNA"/>
</dbReference>
<name>A0A427XJ70_9TREE</name>
<dbReference type="GeneID" id="39586332"/>
<gene>
    <name evidence="2" type="ORF">EHS24_001789</name>
</gene>
<protein>
    <submittedName>
        <fullName evidence="2">Uncharacterized protein</fullName>
    </submittedName>
</protein>
<dbReference type="AlphaFoldDB" id="A0A427XJ70"/>
<comment type="caution">
    <text evidence="2">The sequence shown here is derived from an EMBL/GenBank/DDBJ whole genome shotgun (WGS) entry which is preliminary data.</text>
</comment>
<feature type="compositionally biased region" description="Low complexity" evidence="1">
    <location>
        <begin position="41"/>
        <end position="52"/>
    </location>
</feature>
<dbReference type="OrthoDB" id="5201563at2759"/>
<dbReference type="Proteomes" id="UP000279236">
    <property type="component" value="Unassembled WGS sequence"/>
</dbReference>
<proteinExistence type="predicted"/>
<reference evidence="2 3" key="1">
    <citation type="submission" date="2018-11" db="EMBL/GenBank/DDBJ databases">
        <title>Genome sequence of Apiotrichum porosum DSM 27194.</title>
        <authorList>
            <person name="Aliyu H."/>
            <person name="Gorte O."/>
            <person name="Ochsenreither K."/>
        </authorList>
    </citation>
    <scope>NUCLEOTIDE SEQUENCE [LARGE SCALE GENOMIC DNA]</scope>
    <source>
        <strain evidence="2 3">DSM 27194</strain>
    </source>
</reference>
<keyword evidence="3" id="KW-1185">Reference proteome</keyword>
<sequence length="114" mass="12854">MSSTTVSTRTMLQMRGELINEHSPLLQPPAQSYDEERQYENPNNWPTTPGNPDYRPLDRHVDMTTRPNGSNPVEWVIVNVMLNGVLGQGIIRSAWRAVGSPFSGFFTYQIGGLY</sequence>
<evidence type="ECO:0000256" key="1">
    <source>
        <dbReference type="SAM" id="MobiDB-lite"/>
    </source>
</evidence>
<dbReference type="RefSeq" id="XP_028474015.1">
    <property type="nucleotide sequence ID" value="XM_028617552.1"/>
</dbReference>
<evidence type="ECO:0000313" key="2">
    <source>
        <dbReference type="EMBL" id="RSH78868.1"/>
    </source>
</evidence>
<accession>A0A427XJ70</accession>
<feature type="region of interest" description="Disordered" evidence="1">
    <location>
        <begin position="18"/>
        <end position="68"/>
    </location>
</feature>
<organism evidence="2 3">
    <name type="scientific">Apiotrichum porosum</name>
    <dbReference type="NCBI Taxonomy" id="105984"/>
    <lineage>
        <taxon>Eukaryota</taxon>
        <taxon>Fungi</taxon>
        <taxon>Dikarya</taxon>
        <taxon>Basidiomycota</taxon>
        <taxon>Agaricomycotina</taxon>
        <taxon>Tremellomycetes</taxon>
        <taxon>Trichosporonales</taxon>
        <taxon>Trichosporonaceae</taxon>
        <taxon>Apiotrichum</taxon>
    </lineage>
</organism>